<dbReference type="EMBL" id="AUZX01006853">
    <property type="protein sequence ID" value="EQD61729.1"/>
    <property type="molecule type" value="Genomic_DNA"/>
</dbReference>
<proteinExistence type="predicted"/>
<comment type="caution">
    <text evidence="1">The sequence shown here is derived from an EMBL/GenBank/DDBJ whole genome shotgun (WGS) entry which is preliminary data.</text>
</comment>
<organism evidence="1">
    <name type="scientific">mine drainage metagenome</name>
    <dbReference type="NCBI Taxonomy" id="410659"/>
    <lineage>
        <taxon>unclassified sequences</taxon>
        <taxon>metagenomes</taxon>
        <taxon>ecological metagenomes</taxon>
    </lineage>
</organism>
<accession>T1C8K5</accession>
<reference evidence="1" key="1">
    <citation type="submission" date="2013-08" db="EMBL/GenBank/DDBJ databases">
        <authorList>
            <person name="Mendez C."/>
            <person name="Richter M."/>
            <person name="Ferrer M."/>
            <person name="Sanchez J."/>
        </authorList>
    </citation>
    <scope>NUCLEOTIDE SEQUENCE</scope>
</reference>
<reference evidence="1" key="2">
    <citation type="journal article" date="2014" name="ISME J.">
        <title>Microbial stratification in low pH oxic and suboxic macroscopic growths along an acid mine drainage.</title>
        <authorList>
            <person name="Mendez-Garcia C."/>
            <person name="Mesa V."/>
            <person name="Sprenger R.R."/>
            <person name="Richter M."/>
            <person name="Diez M.S."/>
            <person name="Solano J."/>
            <person name="Bargiela R."/>
            <person name="Golyshina O.V."/>
            <person name="Manteca A."/>
            <person name="Ramos J.L."/>
            <person name="Gallego J.R."/>
            <person name="Llorente I."/>
            <person name="Martins Dos Santos V.A."/>
            <person name="Jensen O.N."/>
            <person name="Pelaez A.I."/>
            <person name="Sanchez J."/>
            <person name="Ferrer M."/>
        </authorList>
    </citation>
    <scope>NUCLEOTIDE SEQUENCE</scope>
</reference>
<protein>
    <submittedName>
        <fullName evidence="1">Uncharacterized protein</fullName>
    </submittedName>
</protein>
<evidence type="ECO:0000313" key="1">
    <source>
        <dbReference type="EMBL" id="EQD61729.1"/>
    </source>
</evidence>
<gene>
    <name evidence="1" type="ORF">B1A_09606</name>
</gene>
<dbReference type="AlphaFoldDB" id="T1C8K5"/>
<name>T1C8K5_9ZZZZ</name>
<sequence>QPQGHVLLRESTTSARFGGRKILYIWEHIERDMHQGAAERDISIPMASGAVLHG</sequence>
<feature type="non-terminal residue" evidence="1">
    <location>
        <position position="1"/>
    </location>
</feature>